<keyword evidence="2 7" id="KW-0813">Transport</keyword>
<dbReference type="EMBL" id="FNXT01000419">
    <property type="protein sequence ID" value="SZX64587.1"/>
    <property type="molecule type" value="Genomic_DNA"/>
</dbReference>
<dbReference type="Pfam" id="PF01384">
    <property type="entry name" value="PHO4"/>
    <property type="match status" value="1"/>
</dbReference>
<comment type="subcellular location">
    <subcellularLocation>
        <location evidence="1 7">Membrane</location>
        <topology evidence="1 7">Multi-pass membrane protein</topology>
    </subcellularLocation>
</comment>
<evidence type="ECO:0000256" key="3">
    <source>
        <dbReference type="ARBA" id="ARBA00022592"/>
    </source>
</evidence>
<feature type="transmembrane region" description="Helical" evidence="7">
    <location>
        <begin position="224"/>
        <end position="244"/>
    </location>
</feature>
<evidence type="ECO:0000256" key="7">
    <source>
        <dbReference type="RuleBase" id="RU363058"/>
    </source>
</evidence>
<dbReference type="PANTHER" id="PTHR11101:SF96">
    <property type="entry name" value="PHOSPHATE TRANSPORTER"/>
    <property type="match status" value="1"/>
</dbReference>
<feature type="transmembrane region" description="Helical" evidence="7">
    <location>
        <begin position="6"/>
        <end position="24"/>
    </location>
</feature>
<dbReference type="GO" id="GO:0035435">
    <property type="term" value="P:phosphate ion transmembrane transport"/>
    <property type="evidence" value="ECO:0007669"/>
    <property type="project" value="TreeGrafter"/>
</dbReference>
<feature type="transmembrane region" description="Helical" evidence="7">
    <location>
        <begin position="187"/>
        <end position="209"/>
    </location>
</feature>
<feature type="transmembrane region" description="Helical" evidence="7">
    <location>
        <begin position="353"/>
        <end position="382"/>
    </location>
</feature>
<evidence type="ECO:0000256" key="2">
    <source>
        <dbReference type="ARBA" id="ARBA00022448"/>
    </source>
</evidence>
<keyword evidence="9" id="KW-1185">Reference proteome</keyword>
<evidence type="ECO:0000256" key="1">
    <source>
        <dbReference type="ARBA" id="ARBA00004141"/>
    </source>
</evidence>
<evidence type="ECO:0000313" key="9">
    <source>
        <dbReference type="Proteomes" id="UP000256970"/>
    </source>
</evidence>
<evidence type="ECO:0000313" key="8">
    <source>
        <dbReference type="EMBL" id="SZX64587.1"/>
    </source>
</evidence>
<feature type="transmembrane region" description="Helical" evidence="7">
    <location>
        <begin position="486"/>
        <end position="506"/>
    </location>
</feature>
<keyword evidence="4 7" id="KW-0812">Transmembrane</keyword>
<feature type="transmembrane region" description="Helical" evidence="7">
    <location>
        <begin position="44"/>
        <end position="63"/>
    </location>
</feature>
<organism evidence="8 9">
    <name type="scientific">Tetradesmus obliquus</name>
    <name type="common">Green alga</name>
    <name type="synonym">Acutodesmus obliquus</name>
    <dbReference type="NCBI Taxonomy" id="3088"/>
    <lineage>
        <taxon>Eukaryota</taxon>
        <taxon>Viridiplantae</taxon>
        <taxon>Chlorophyta</taxon>
        <taxon>core chlorophytes</taxon>
        <taxon>Chlorophyceae</taxon>
        <taxon>CS clade</taxon>
        <taxon>Sphaeropleales</taxon>
        <taxon>Scenedesmaceae</taxon>
        <taxon>Tetradesmus</taxon>
    </lineage>
</organism>
<evidence type="ECO:0000256" key="5">
    <source>
        <dbReference type="ARBA" id="ARBA00022989"/>
    </source>
</evidence>
<dbReference type="InterPro" id="IPR001204">
    <property type="entry name" value="Phos_transporter"/>
</dbReference>
<keyword evidence="6 7" id="KW-0472">Membrane</keyword>
<dbReference type="GO" id="GO:0005315">
    <property type="term" value="F:phosphate transmembrane transporter activity"/>
    <property type="evidence" value="ECO:0007669"/>
    <property type="project" value="InterPro"/>
</dbReference>
<feature type="transmembrane region" description="Helical" evidence="7">
    <location>
        <begin position="83"/>
        <end position="105"/>
    </location>
</feature>
<reference evidence="8 9" key="1">
    <citation type="submission" date="2016-10" db="EMBL/GenBank/DDBJ databases">
        <authorList>
            <person name="Cai Z."/>
        </authorList>
    </citation>
    <scope>NUCLEOTIDE SEQUENCE [LARGE SCALE GENOMIC DNA]</scope>
</reference>
<proteinExistence type="inferred from homology"/>
<dbReference type="Proteomes" id="UP000256970">
    <property type="component" value="Unassembled WGS sequence"/>
</dbReference>
<feature type="transmembrane region" description="Helical" evidence="7">
    <location>
        <begin position="117"/>
        <end position="138"/>
    </location>
</feature>
<accession>A0A383VGE3</accession>
<feature type="transmembrane region" description="Helical" evidence="7">
    <location>
        <begin position="150"/>
        <end position="175"/>
    </location>
</feature>
<feature type="transmembrane region" description="Helical" evidence="7">
    <location>
        <begin position="434"/>
        <end position="452"/>
    </location>
</feature>
<evidence type="ECO:0000256" key="4">
    <source>
        <dbReference type="ARBA" id="ARBA00022692"/>
    </source>
</evidence>
<dbReference type="AlphaFoldDB" id="A0A383VGE3"/>
<comment type="similarity">
    <text evidence="7">Belongs to the inorganic phosphate transporter (PiT) (TC 2.A.20) family.</text>
</comment>
<keyword evidence="3 7" id="KW-0592">Phosphate transport</keyword>
<sequence length="599" mass="63571">MAWAELTWIVVIHGIVAWLDAYGIGANDVANSFGTSVGSKTLKLWSAVVIASIFEFLGAMLLGGQVTKTIAGGIARTSTFAKFPALFAFGMLTAETGAMVWLLLATYLELPVSTTHSIVGGIIGFSLAFGGGSAVVWYEPKADFPYINGIVPIVISWFLSPLAAALIALIIFVAVRTVVLRRPNSTSMAFYVLPVLILITIWVNLFFILTKGVRGIATIDINQAAWIAAAAASGCAVLGSAALWPLMKRMLRNYDAAQNSLPSKDAQGAAAAAVDVEEDAFQKAIERKLAPVEVDPNDKSVKAYFNRFRNIALSGMTHDIHADVQQDESIMAMHADAERFDPRTEEVFKILQVITACAMSFAHGANDVANAIGTFAATYYVYQNYTVPGSNSNVYPWILAIGGTGIVVGLATYGYNIMRVLGVKCTHITPSRGFAMELSTSFVIAVGSAFGLPLSTTHTITGATAGGGIAEGRAKAINWMLYAKMFGGWVFTLIIAAAISAVLFLMGTHSPSQPDQQQLIMYQNLLLQQSNSSLRFLNTSNNALPTPSAGLAANVSSLGNATAKLLASKAWLDGNAVAANFKNVNLLLGNNTEFAVAGP</sequence>
<comment type="function">
    <text evidence="7">Sodium-phosphate symporter.</text>
</comment>
<dbReference type="GO" id="GO:0016020">
    <property type="term" value="C:membrane"/>
    <property type="evidence" value="ECO:0007669"/>
    <property type="project" value="UniProtKB-SubCell"/>
</dbReference>
<feature type="transmembrane region" description="Helical" evidence="7">
    <location>
        <begin position="394"/>
        <end position="413"/>
    </location>
</feature>
<keyword evidence="5 7" id="KW-1133">Transmembrane helix</keyword>
<gene>
    <name evidence="8" type="ORF">BQ4739_LOCUS5091</name>
</gene>
<name>A0A383VGE3_TETOB</name>
<protein>
    <recommendedName>
        <fullName evidence="7">Phosphate transporter</fullName>
    </recommendedName>
</protein>
<evidence type="ECO:0000256" key="6">
    <source>
        <dbReference type="ARBA" id="ARBA00023136"/>
    </source>
</evidence>
<dbReference type="EMBL" id="FNXT01000419">
    <property type="protein sequence ID" value="SZX64588.1"/>
    <property type="molecule type" value="Genomic_DNA"/>
</dbReference>
<dbReference type="PANTHER" id="PTHR11101">
    <property type="entry name" value="PHOSPHATE TRANSPORTER"/>
    <property type="match status" value="1"/>
</dbReference>